<protein>
    <recommendedName>
        <fullName evidence="3">Tyr recombinase domain-containing protein</fullName>
    </recommendedName>
</protein>
<evidence type="ECO:0000256" key="1">
    <source>
        <dbReference type="ARBA" id="ARBA00023172"/>
    </source>
</evidence>
<reference evidence="4 5" key="1">
    <citation type="submission" date="2019-02" db="EMBL/GenBank/DDBJ databases">
        <authorList>
            <person name="Lehtovirta-Morley E L."/>
        </authorList>
    </citation>
    <scope>NUCLEOTIDE SEQUENCE [LARGE SCALE GENOMIC DNA]</scope>
    <source>
        <strain evidence="4">NFRAN1</strain>
    </source>
</reference>
<dbReference type="GO" id="GO:0003677">
    <property type="term" value="F:DNA binding"/>
    <property type="evidence" value="ECO:0007669"/>
    <property type="project" value="InterPro"/>
</dbReference>
<evidence type="ECO:0000256" key="2">
    <source>
        <dbReference type="SAM" id="Coils"/>
    </source>
</evidence>
<dbReference type="Gene3D" id="1.10.443.10">
    <property type="entry name" value="Intergrase catalytic core"/>
    <property type="match status" value="1"/>
</dbReference>
<evidence type="ECO:0000313" key="4">
    <source>
        <dbReference type="EMBL" id="VFJ12405.1"/>
    </source>
</evidence>
<dbReference type="OrthoDB" id="12201at2157"/>
<dbReference type="RefSeq" id="WP_134482548.1">
    <property type="nucleotide sequence ID" value="NZ_LR216287.1"/>
</dbReference>
<keyword evidence="1" id="KW-0233">DNA recombination</keyword>
<organism evidence="4 5">
    <name type="scientific">Candidatus Nitrosocosmicus franklandianus</name>
    <dbReference type="NCBI Taxonomy" id="1798806"/>
    <lineage>
        <taxon>Archaea</taxon>
        <taxon>Nitrososphaerota</taxon>
        <taxon>Nitrososphaeria</taxon>
        <taxon>Nitrososphaerales</taxon>
        <taxon>Nitrososphaeraceae</taxon>
        <taxon>Candidatus Nitrosocosmicus</taxon>
    </lineage>
</organism>
<keyword evidence="2" id="KW-0175">Coiled coil</keyword>
<evidence type="ECO:0000259" key="3">
    <source>
        <dbReference type="PROSITE" id="PS51898"/>
    </source>
</evidence>
<dbReference type="InterPro" id="IPR011010">
    <property type="entry name" value="DNA_brk_join_enz"/>
</dbReference>
<dbReference type="AlphaFoldDB" id="A0A484I9N6"/>
<dbReference type="InterPro" id="IPR002104">
    <property type="entry name" value="Integrase_catalytic"/>
</dbReference>
<name>A0A484I9N6_9ARCH</name>
<dbReference type="PROSITE" id="PS51898">
    <property type="entry name" value="TYR_RECOMBINASE"/>
    <property type="match status" value="1"/>
</dbReference>
<dbReference type="GeneID" id="39419677"/>
<evidence type="ECO:0000313" key="5">
    <source>
        <dbReference type="Proteomes" id="UP000294299"/>
    </source>
</evidence>
<dbReference type="InterPro" id="IPR013762">
    <property type="entry name" value="Integrase-like_cat_sf"/>
</dbReference>
<accession>A0A484I9N6</accession>
<keyword evidence="5" id="KW-1185">Reference proteome</keyword>
<proteinExistence type="predicted"/>
<dbReference type="KEGG" id="nfn:NFRAN_0084"/>
<feature type="coiled-coil region" evidence="2">
    <location>
        <begin position="374"/>
        <end position="401"/>
    </location>
</feature>
<dbReference type="Proteomes" id="UP000294299">
    <property type="component" value="Chromosome NFRAN"/>
</dbReference>
<dbReference type="SUPFAM" id="SSF56349">
    <property type="entry name" value="DNA breaking-rejoining enzymes"/>
    <property type="match status" value="1"/>
</dbReference>
<dbReference type="GO" id="GO:0006310">
    <property type="term" value="P:DNA recombination"/>
    <property type="evidence" value="ECO:0007669"/>
    <property type="project" value="UniProtKB-KW"/>
</dbReference>
<gene>
    <name evidence="4" type="ORF">NFRAN_0084</name>
</gene>
<sequence length="410" mass="47792">MTLKVVSSSLSDYYAKKEFISSPIYRNFINSLNSPQTKRSYAHSLFHYYLKRPENQNLTLEEIISKSTKTIEYEIIEILYDMKERRKLSYATISTFLSVITHFFQINDVMINAKKLKKFRGENIAKFEYKAYTHEEIGQLLSLMDERGKAAVLLMASSGMRVGALPELKLKHLKKWVIAGTNDYLYQITVYANSPKARYTTFCTPECAKAIDYYLEFRKRHGDNLRQDQDGNWTPGDSFLFIKNFDRNQRNFLGNLPLQAIFKLGVTPRTIAHSIITRLEAMGDRQRLVLLEDQVSSLSERQSLYSQHKHEKHPCHSLRIFAVTNMQRAKLDKTIREMLVGHSTGLDKSYYKPQDDEILSEYLKAVDLLTISNENRLKRQLDFYKQRADKLEMMNSEIEAIKSRLGINDN</sequence>
<feature type="domain" description="Tyr recombinase" evidence="3">
    <location>
        <begin position="127"/>
        <end position="319"/>
    </location>
</feature>
<dbReference type="EMBL" id="LR216287">
    <property type="protein sequence ID" value="VFJ12405.1"/>
    <property type="molecule type" value="Genomic_DNA"/>
</dbReference>
<dbReference type="GO" id="GO:0015074">
    <property type="term" value="P:DNA integration"/>
    <property type="evidence" value="ECO:0007669"/>
    <property type="project" value="InterPro"/>
</dbReference>